<proteinExistence type="inferred from homology"/>
<dbReference type="AlphaFoldDB" id="A0A6P2C262"/>
<evidence type="ECO:0000259" key="6">
    <source>
        <dbReference type="SMART" id="SM00478"/>
    </source>
</evidence>
<keyword evidence="4" id="KW-0227">DNA damage</keyword>
<dbReference type="FunFam" id="1.10.340.30:FF:000004">
    <property type="entry name" value="DNA-3-methyladenine glycosylase II"/>
    <property type="match status" value="1"/>
</dbReference>
<dbReference type="EC" id="3.2.2.21" evidence="3"/>
<dbReference type="EMBL" id="RPFW01000003">
    <property type="protein sequence ID" value="TVZ04556.1"/>
    <property type="molecule type" value="Genomic_DNA"/>
</dbReference>
<evidence type="ECO:0000313" key="7">
    <source>
        <dbReference type="EMBL" id="TVZ04556.1"/>
    </source>
</evidence>
<gene>
    <name evidence="7" type="ORF">EAS64_19575</name>
</gene>
<evidence type="ECO:0000313" key="8">
    <source>
        <dbReference type="Proteomes" id="UP000460272"/>
    </source>
</evidence>
<dbReference type="InterPro" id="IPR003265">
    <property type="entry name" value="HhH-GPD_domain"/>
</dbReference>
<dbReference type="Gene3D" id="1.10.340.30">
    <property type="entry name" value="Hypothetical protein, domain 2"/>
    <property type="match status" value="1"/>
</dbReference>
<evidence type="ECO:0000256" key="2">
    <source>
        <dbReference type="ARBA" id="ARBA00010817"/>
    </source>
</evidence>
<organism evidence="7 8">
    <name type="scientific">Trebonia kvetii</name>
    <dbReference type="NCBI Taxonomy" id="2480626"/>
    <lineage>
        <taxon>Bacteria</taxon>
        <taxon>Bacillati</taxon>
        <taxon>Actinomycetota</taxon>
        <taxon>Actinomycetes</taxon>
        <taxon>Streptosporangiales</taxon>
        <taxon>Treboniaceae</taxon>
        <taxon>Trebonia</taxon>
    </lineage>
</organism>
<dbReference type="PANTHER" id="PTHR43003:SF5">
    <property type="entry name" value="DNA-3-METHYLADENINE GLYCOSYLASE"/>
    <property type="match status" value="1"/>
</dbReference>
<protein>
    <recommendedName>
        <fullName evidence="3">DNA-3-methyladenine glycosylase II</fullName>
        <ecNumber evidence="3">3.2.2.21</ecNumber>
    </recommendedName>
</protein>
<comment type="similarity">
    <text evidence="2">Belongs to the alkylbase DNA glycosidase AlkA family.</text>
</comment>
<dbReference type="GO" id="GO:0032131">
    <property type="term" value="F:alkylated DNA binding"/>
    <property type="evidence" value="ECO:0007669"/>
    <property type="project" value="TreeGrafter"/>
</dbReference>
<dbReference type="SUPFAM" id="SSF48150">
    <property type="entry name" value="DNA-glycosylase"/>
    <property type="match status" value="1"/>
</dbReference>
<evidence type="ECO:0000256" key="5">
    <source>
        <dbReference type="ARBA" id="ARBA00023204"/>
    </source>
</evidence>
<dbReference type="CDD" id="cd00056">
    <property type="entry name" value="ENDO3c"/>
    <property type="match status" value="1"/>
</dbReference>
<dbReference type="GO" id="GO:0005737">
    <property type="term" value="C:cytoplasm"/>
    <property type="evidence" value="ECO:0007669"/>
    <property type="project" value="TreeGrafter"/>
</dbReference>
<evidence type="ECO:0000256" key="3">
    <source>
        <dbReference type="ARBA" id="ARBA00012000"/>
    </source>
</evidence>
<keyword evidence="5" id="KW-0234">DNA repair</keyword>
<dbReference type="SMART" id="SM00478">
    <property type="entry name" value="ENDO3c"/>
    <property type="match status" value="1"/>
</dbReference>
<feature type="domain" description="HhH-GPD" evidence="6">
    <location>
        <begin position="57"/>
        <end position="211"/>
    </location>
</feature>
<keyword evidence="8" id="KW-1185">Reference proteome</keyword>
<dbReference type="GO" id="GO:0006307">
    <property type="term" value="P:DNA alkylation repair"/>
    <property type="evidence" value="ECO:0007669"/>
    <property type="project" value="TreeGrafter"/>
</dbReference>
<dbReference type="Pfam" id="PF00730">
    <property type="entry name" value="HhH-GPD"/>
    <property type="match status" value="1"/>
</dbReference>
<dbReference type="InterPro" id="IPR011257">
    <property type="entry name" value="DNA_glycosylase"/>
</dbReference>
<dbReference type="PANTHER" id="PTHR43003">
    <property type="entry name" value="DNA-3-METHYLADENINE GLYCOSYLASE"/>
    <property type="match status" value="1"/>
</dbReference>
<name>A0A6P2C262_9ACTN</name>
<accession>A0A6P2C262</accession>
<dbReference type="GO" id="GO:0008725">
    <property type="term" value="F:DNA-3-methyladenine glycosylase activity"/>
    <property type="evidence" value="ECO:0007669"/>
    <property type="project" value="TreeGrafter"/>
</dbReference>
<reference evidence="7 8" key="1">
    <citation type="submission" date="2018-11" db="EMBL/GenBank/DDBJ databases">
        <title>Trebonia kvetii gen.nov., sp.nov., a novel acidophilic actinobacterium, and proposal of the new actinobacterial family Treboniaceae fam. nov.</title>
        <authorList>
            <person name="Rapoport D."/>
            <person name="Sagova-Mareckova M."/>
            <person name="Sedlacek I."/>
            <person name="Provaznik J."/>
            <person name="Kralova S."/>
            <person name="Pavlinic D."/>
            <person name="Benes V."/>
            <person name="Kopecky J."/>
        </authorList>
    </citation>
    <scope>NUCLEOTIDE SEQUENCE [LARGE SCALE GENOMIC DNA]</scope>
    <source>
        <strain evidence="7 8">15Tr583</strain>
    </source>
</reference>
<evidence type="ECO:0000256" key="1">
    <source>
        <dbReference type="ARBA" id="ARBA00000086"/>
    </source>
</evidence>
<dbReference type="RefSeq" id="WP_145854628.1">
    <property type="nucleotide sequence ID" value="NZ_RPFW01000003.1"/>
</dbReference>
<dbReference type="Proteomes" id="UP000460272">
    <property type="component" value="Unassembled WGS sequence"/>
</dbReference>
<sequence length="214" mass="23200">MAAQATYRDGAAYDRADAHLARSDAVMAELVQRLGPVALPEVETPPDMFGALIMAIVRQQLATAAAAAIYGRLLRYFGDRVPTPDALLSAGPELRTTVGLSHAKDRAVRALAQQVMSGDLDLDQLPSQQDEEVLRSLTSVTGIGEWTAGAFLMFSLGRPDVLLAGDLGIRKAAQLAYRLDELPRPKALEEIAAPWRPYRTRGCVYLWASLRGGR</sequence>
<dbReference type="GO" id="GO:0032993">
    <property type="term" value="C:protein-DNA complex"/>
    <property type="evidence" value="ECO:0007669"/>
    <property type="project" value="TreeGrafter"/>
</dbReference>
<dbReference type="GO" id="GO:0043916">
    <property type="term" value="F:DNA-7-methylguanine glycosylase activity"/>
    <property type="evidence" value="ECO:0007669"/>
    <property type="project" value="TreeGrafter"/>
</dbReference>
<comment type="caution">
    <text evidence="7">The sequence shown here is derived from an EMBL/GenBank/DDBJ whole genome shotgun (WGS) entry which is preliminary data.</text>
</comment>
<evidence type="ECO:0000256" key="4">
    <source>
        <dbReference type="ARBA" id="ARBA00022763"/>
    </source>
</evidence>
<dbReference type="GO" id="GO:0006285">
    <property type="term" value="P:base-excision repair, AP site formation"/>
    <property type="evidence" value="ECO:0007669"/>
    <property type="project" value="TreeGrafter"/>
</dbReference>
<dbReference type="OrthoDB" id="9811249at2"/>
<dbReference type="InterPro" id="IPR051912">
    <property type="entry name" value="Alkylbase_DNA_Glycosylase/TA"/>
</dbReference>
<comment type="catalytic activity">
    <reaction evidence="1">
        <text>Hydrolysis of alkylated DNA, releasing 3-methyladenine, 3-methylguanine, 7-methylguanine and 7-methyladenine.</text>
        <dbReference type="EC" id="3.2.2.21"/>
    </reaction>
</comment>
<dbReference type="Gene3D" id="1.10.1670.40">
    <property type="match status" value="1"/>
</dbReference>